<name>A0ABP7G6Q6_9FLAO</name>
<evidence type="ECO:0000256" key="1">
    <source>
        <dbReference type="SAM" id="MobiDB-lite"/>
    </source>
</evidence>
<reference evidence="5" key="1">
    <citation type="journal article" date="2019" name="Int. J. Syst. Evol. Microbiol.">
        <title>The Global Catalogue of Microorganisms (GCM) 10K type strain sequencing project: providing services to taxonomists for standard genome sequencing and annotation.</title>
        <authorList>
            <consortium name="The Broad Institute Genomics Platform"/>
            <consortium name="The Broad Institute Genome Sequencing Center for Infectious Disease"/>
            <person name="Wu L."/>
            <person name="Ma J."/>
        </authorList>
    </citation>
    <scope>NUCLEOTIDE SEQUENCE [LARGE SCALE GENOMIC DNA]</scope>
    <source>
        <strain evidence="5">JCM 17337</strain>
    </source>
</reference>
<feature type="compositionally biased region" description="Polar residues" evidence="1">
    <location>
        <begin position="253"/>
        <end position="271"/>
    </location>
</feature>
<dbReference type="InterPro" id="IPR037053">
    <property type="entry name" value="Phage_tail_collar_dom_sf"/>
</dbReference>
<sequence>MMSMKTKLLLMLCLFFAAISNYAQSSASQSGIAIQGIARDANNTAIANQTISLDFTLYYLNDSSNPQTIYNVTRNVTTDAFGVFSDVIDPTAVNSSVIANNATYLKIMKGGETISDEKLRHVPYAIAANNGVPTGSIMPFIGTTAPEGWALCNGALLPTTATALIKLIGNNAPDLRGMFLRGAGQNASTANAAEIVPNTLNNVQTSTNKSHTHTGTTSTNGEHNHTESVTYVYDPANVDGGFEGGGNKIGRRNAQTSSNGNHNHTFTTNADGATEARPINYGVNYIIKL</sequence>
<dbReference type="InterPro" id="IPR011083">
    <property type="entry name" value="Phage_tail_collar_dom"/>
</dbReference>
<dbReference type="Gene3D" id="3.90.1340.10">
    <property type="entry name" value="Phage tail collar domain"/>
    <property type="match status" value="1"/>
</dbReference>
<feature type="chain" id="PRO_5047279638" description="Phage tail collar domain-containing protein" evidence="2">
    <location>
        <begin position="24"/>
        <end position="289"/>
    </location>
</feature>
<accession>A0ABP7G6Q6</accession>
<feature type="signal peptide" evidence="2">
    <location>
        <begin position="1"/>
        <end position="23"/>
    </location>
</feature>
<feature type="region of interest" description="Disordered" evidence="1">
    <location>
        <begin position="203"/>
        <end position="225"/>
    </location>
</feature>
<keyword evidence="2" id="KW-0732">Signal</keyword>
<evidence type="ECO:0000313" key="4">
    <source>
        <dbReference type="EMBL" id="GAA3757374.1"/>
    </source>
</evidence>
<keyword evidence="5" id="KW-1185">Reference proteome</keyword>
<comment type="caution">
    <text evidence="4">The sequence shown here is derived from an EMBL/GenBank/DDBJ whole genome shotgun (WGS) entry which is preliminary data.</text>
</comment>
<evidence type="ECO:0000313" key="5">
    <source>
        <dbReference type="Proteomes" id="UP001500748"/>
    </source>
</evidence>
<dbReference type="SUPFAM" id="SSF88874">
    <property type="entry name" value="Receptor-binding domain of short tail fibre protein gp12"/>
    <property type="match status" value="1"/>
</dbReference>
<feature type="domain" description="Phage tail collar" evidence="3">
    <location>
        <begin position="135"/>
        <end position="179"/>
    </location>
</feature>
<dbReference type="EMBL" id="BAABDU010000002">
    <property type="protein sequence ID" value="GAA3757374.1"/>
    <property type="molecule type" value="Genomic_DNA"/>
</dbReference>
<dbReference type="Pfam" id="PF07484">
    <property type="entry name" value="Collar"/>
    <property type="match status" value="1"/>
</dbReference>
<feature type="compositionally biased region" description="Low complexity" evidence="1">
    <location>
        <begin position="205"/>
        <end position="221"/>
    </location>
</feature>
<proteinExistence type="predicted"/>
<feature type="region of interest" description="Disordered" evidence="1">
    <location>
        <begin position="242"/>
        <end position="271"/>
    </location>
</feature>
<dbReference type="Proteomes" id="UP001500748">
    <property type="component" value="Unassembled WGS sequence"/>
</dbReference>
<organism evidence="4 5">
    <name type="scientific">Flavobacterium ginsengiterrae</name>
    <dbReference type="NCBI Taxonomy" id="871695"/>
    <lineage>
        <taxon>Bacteria</taxon>
        <taxon>Pseudomonadati</taxon>
        <taxon>Bacteroidota</taxon>
        <taxon>Flavobacteriia</taxon>
        <taxon>Flavobacteriales</taxon>
        <taxon>Flavobacteriaceae</taxon>
        <taxon>Flavobacterium</taxon>
    </lineage>
</organism>
<evidence type="ECO:0000256" key="2">
    <source>
        <dbReference type="SAM" id="SignalP"/>
    </source>
</evidence>
<gene>
    <name evidence="4" type="ORF">GCM10022423_04690</name>
</gene>
<protein>
    <recommendedName>
        <fullName evidence="3">Phage tail collar domain-containing protein</fullName>
    </recommendedName>
</protein>
<evidence type="ECO:0000259" key="3">
    <source>
        <dbReference type="Pfam" id="PF07484"/>
    </source>
</evidence>